<sequence length="153" mass="16596">MILMAFDSSVLPSVPITCQAGTAFPGARVHSSTPWPRRPLSPSTAARHCWHCNRGPAHGSPSPLRAARSGRQSRRHRATAWLRYSTTAPSCVYCCPAVRVCRALIDLGYDKTISTRLANVYSRKGRFCSLGDEVSPSAAPRVRRSRPVAAPPG</sequence>
<evidence type="ECO:0000313" key="1">
    <source>
        <dbReference type="EMBL" id="KMS66244.1"/>
    </source>
</evidence>
<organism evidence="1 2">
    <name type="scientific">Streptomyces leeuwenhoekii</name>
    <dbReference type="NCBI Taxonomy" id="1437453"/>
    <lineage>
        <taxon>Bacteria</taxon>
        <taxon>Bacillati</taxon>
        <taxon>Actinomycetota</taxon>
        <taxon>Actinomycetes</taxon>
        <taxon>Kitasatosporales</taxon>
        <taxon>Streptomycetaceae</taxon>
        <taxon>Streptomyces</taxon>
    </lineage>
</organism>
<reference evidence="1 2" key="1">
    <citation type="submission" date="2015-06" db="EMBL/GenBank/DDBJ databases">
        <title>Draft genome sequence of Streptomyces leeuwenhoekii C58, which produces the novel lasso peptide, chaxapeptin.</title>
        <authorList>
            <person name="Yi Y."/>
            <person name="Hai D."/>
            <person name="Jaspars M."/>
            <person name="Sheng H."/>
            <person name="Rateb M.E."/>
            <person name="Bull A."/>
            <person name="Goodfellow M."/>
            <person name="Asenjo J.A."/>
            <person name="Ebel R."/>
        </authorList>
    </citation>
    <scope>NUCLEOTIDE SEQUENCE [LARGE SCALE GENOMIC DNA]</scope>
    <source>
        <strain evidence="1 2">C58</strain>
    </source>
</reference>
<name>A0ABR5HQF4_STRLW</name>
<keyword evidence="2" id="KW-1185">Reference proteome</keyword>
<gene>
    <name evidence="1" type="ORF">ACH49_29635</name>
</gene>
<evidence type="ECO:0000313" key="2">
    <source>
        <dbReference type="Proteomes" id="UP000037274"/>
    </source>
</evidence>
<dbReference type="EMBL" id="LFEH01000261">
    <property type="protein sequence ID" value="KMS66244.1"/>
    <property type="molecule type" value="Genomic_DNA"/>
</dbReference>
<protein>
    <submittedName>
        <fullName evidence="1">Uncharacterized protein</fullName>
    </submittedName>
</protein>
<dbReference type="Proteomes" id="UP000037274">
    <property type="component" value="Unassembled WGS sequence"/>
</dbReference>
<accession>A0ABR5HQF4</accession>
<comment type="caution">
    <text evidence="1">The sequence shown here is derived from an EMBL/GenBank/DDBJ whole genome shotgun (WGS) entry which is preliminary data.</text>
</comment>
<proteinExistence type="predicted"/>